<evidence type="ECO:0000313" key="5">
    <source>
        <dbReference type="EMBL" id="KAH0626005.1"/>
    </source>
</evidence>
<dbReference type="SMART" id="SM00192">
    <property type="entry name" value="LDLa"/>
    <property type="match status" value="1"/>
</dbReference>
<dbReference type="Pfam" id="PF00089">
    <property type="entry name" value="Trypsin"/>
    <property type="match status" value="1"/>
</dbReference>
<dbReference type="InterPro" id="IPR043504">
    <property type="entry name" value="Peptidase_S1_PA_chymotrypsin"/>
</dbReference>
<dbReference type="InterPro" id="IPR009003">
    <property type="entry name" value="Peptidase_S1_PA"/>
</dbReference>
<protein>
    <recommendedName>
        <fullName evidence="4">Peptidase S1 domain-containing protein</fullName>
    </recommendedName>
</protein>
<comment type="similarity">
    <text evidence="1">Belongs to the peptidase S1 family. Snake venom subfamily.</text>
</comment>
<keyword evidence="6" id="KW-1185">Reference proteome</keyword>
<dbReference type="InterPro" id="IPR002172">
    <property type="entry name" value="LDrepeatLR_classA_rpt"/>
</dbReference>
<comment type="caution">
    <text evidence="3">Lacks conserved residue(s) required for the propagation of feature annotation.</text>
</comment>
<dbReference type="PROSITE" id="PS50240">
    <property type="entry name" value="TRYPSIN_DOM"/>
    <property type="match status" value="1"/>
</dbReference>
<evidence type="ECO:0000256" key="2">
    <source>
        <dbReference type="ARBA" id="ARBA00023157"/>
    </source>
</evidence>
<dbReference type="Gene3D" id="3.30.70.960">
    <property type="entry name" value="SEA domain"/>
    <property type="match status" value="1"/>
</dbReference>
<feature type="disulfide bond" evidence="3">
    <location>
        <begin position="170"/>
        <end position="182"/>
    </location>
</feature>
<evidence type="ECO:0000256" key="1">
    <source>
        <dbReference type="ARBA" id="ARBA00009228"/>
    </source>
</evidence>
<dbReference type="Gene3D" id="2.40.10.10">
    <property type="entry name" value="Trypsin-like serine proteases"/>
    <property type="match status" value="1"/>
</dbReference>
<dbReference type="SUPFAM" id="SSF50494">
    <property type="entry name" value="Trypsin-like serine proteases"/>
    <property type="match status" value="1"/>
</dbReference>
<dbReference type="PROSITE" id="PS00134">
    <property type="entry name" value="TRYPSIN_HIS"/>
    <property type="match status" value="1"/>
</dbReference>
<dbReference type="Proteomes" id="UP000826234">
    <property type="component" value="Unassembled WGS sequence"/>
</dbReference>
<gene>
    <name evidence="5" type="ORF">JD844_034404</name>
</gene>
<organism evidence="5 6">
    <name type="scientific">Phrynosoma platyrhinos</name>
    <name type="common">Desert horned lizard</name>
    <dbReference type="NCBI Taxonomy" id="52577"/>
    <lineage>
        <taxon>Eukaryota</taxon>
        <taxon>Metazoa</taxon>
        <taxon>Chordata</taxon>
        <taxon>Craniata</taxon>
        <taxon>Vertebrata</taxon>
        <taxon>Euteleostomi</taxon>
        <taxon>Lepidosauria</taxon>
        <taxon>Squamata</taxon>
        <taxon>Bifurcata</taxon>
        <taxon>Unidentata</taxon>
        <taxon>Episquamata</taxon>
        <taxon>Toxicofera</taxon>
        <taxon>Iguania</taxon>
        <taxon>Phrynosomatidae</taxon>
        <taxon>Phrynosomatinae</taxon>
        <taxon>Phrynosoma</taxon>
    </lineage>
</organism>
<dbReference type="EMBL" id="JAIPUX010000953">
    <property type="protein sequence ID" value="KAH0626005.1"/>
    <property type="molecule type" value="Genomic_DNA"/>
</dbReference>
<dbReference type="PROSITE" id="PS01209">
    <property type="entry name" value="LDLRA_1"/>
    <property type="match status" value="1"/>
</dbReference>
<proteinExistence type="inferred from homology"/>
<dbReference type="InterPro" id="IPR001254">
    <property type="entry name" value="Trypsin_dom"/>
</dbReference>
<evidence type="ECO:0000259" key="4">
    <source>
        <dbReference type="PROSITE" id="PS50240"/>
    </source>
</evidence>
<name>A0ABQ7T8F4_PHRPL</name>
<evidence type="ECO:0000256" key="3">
    <source>
        <dbReference type="PROSITE-ProRule" id="PRU00124"/>
    </source>
</evidence>
<dbReference type="InterPro" id="IPR036364">
    <property type="entry name" value="SEA_dom_sf"/>
</dbReference>
<sequence length="387" mass="41682">MAPQPKRHPASLSSFPPFSTASLAKQEFLFEHLAELHGIPYQSSLQVPTSDFHRKLTPLLERLFKGSFQNSSLGGSCSRCTILQYRKGNGSIVLVRFRLWFSTEPLTPSLEEETLRQGLAAALGDEGITLPTYGTLSSASLIVSLRRGRRKKSLGFHLPTASAFSPLGRCPGKAFVCRSGQCVLTANAECNDWKDCADGSDEEACDCGARPAMQAAHRIVGGSEALRGEFPWQVSLRENDEHFCGATILAPTWLVSAAHCFNEFQDPGMWTAHAGSVLLSGSEGGMVKAGVGRILRHPSYDTDTADFDVALLELSGALAFSRFIQPVCLPAATHTFPPGKKCFISGWGYLKEDFRKSHAPTGALNGKGGASVMLGPAYLAGVGYVQR</sequence>
<dbReference type="PANTHER" id="PTHR24252">
    <property type="entry name" value="ACROSIN-RELATED"/>
    <property type="match status" value="1"/>
</dbReference>
<dbReference type="Gene3D" id="4.10.400.10">
    <property type="entry name" value="Low-density Lipoprotein Receptor"/>
    <property type="match status" value="1"/>
</dbReference>
<dbReference type="InterPro" id="IPR036055">
    <property type="entry name" value="LDL_receptor-like_sf"/>
</dbReference>
<feature type="domain" description="Peptidase S1" evidence="4">
    <location>
        <begin position="219"/>
        <end position="387"/>
    </location>
</feature>
<dbReference type="CDD" id="cd00112">
    <property type="entry name" value="LDLa"/>
    <property type="match status" value="1"/>
</dbReference>
<dbReference type="SUPFAM" id="SSF82671">
    <property type="entry name" value="SEA domain"/>
    <property type="match status" value="1"/>
</dbReference>
<keyword evidence="2 3" id="KW-1015">Disulfide bond</keyword>
<dbReference type="InterPro" id="IPR018114">
    <property type="entry name" value="TRYPSIN_HIS"/>
</dbReference>
<accession>A0ABQ7T8F4</accession>
<dbReference type="Pfam" id="PF00057">
    <property type="entry name" value="Ldl_recept_a"/>
    <property type="match status" value="1"/>
</dbReference>
<reference evidence="5 6" key="1">
    <citation type="journal article" date="2022" name="Gigascience">
        <title>A chromosome-level genome assembly and annotation of the desert horned lizard, Phrynosoma platyrhinos, provides insight into chromosomal rearrangements among reptiles.</title>
        <authorList>
            <person name="Koochekian N."/>
            <person name="Ascanio A."/>
            <person name="Farleigh K."/>
            <person name="Card D.C."/>
            <person name="Schield D.R."/>
            <person name="Castoe T.A."/>
            <person name="Jezkova T."/>
        </authorList>
    </citation>
    <scope>NUCLEOTIDE SEQUENCE [LARGE SCALE GENOMIC DNA]</scope>
    <source>
        <strain evidence="5">NK-2021</strain>
    </source>
</reference>
<evidence type="ECO:0000313" key="6">
    <source>
        <dbReference type="Proteomes" id="UP000826234"/>
    </source>
</evidence>
<dbReference type="CDD" id="cd00190">
    <property type="entry name" value="Tryp_SPc"/>
    <property type="match status" value="1"/>
</dbReference>
<dbReference type="SMART" id="SM00020">
    <property type="entry name" value="Tryp_SPc"/>
    <property type="match status" value="1"/>
</dbReference>
<feature type="disulfide bond" evidence="3">
    <location>
        <begin position="190"/>
        <end position="205"/>
    </location>
</feature>
<dbReference type="PROSITE" id="PS50068">
    <property type="entry name" value="LDLRA_2"/>
    <property type="match status" value="1"/>
</dbReference>
<dbReference type="PANTHER" id="PTHR24252:SF26">
    <property type="entry name" value="TRANSMEMBRANE SERINE PROTEASE 9"/>
    <property type="match status" value="1"/>
</dbReference>
<comment type="caution">
    <text evidence="5">The sequence shown here is derived from an EMBL/GenBank/DDBJ whole genome shotgun (WGS) entry which is preliminary data.</text>
</comment>
<dbReference type="InterPro" id="IPR023415">
    <property type="entry name" value="LDLR_class-A_CS"/>
</dbReference>